<gene>
    <name evidence="2" type="ORF">FZC78_02885</name>
</gene>
<protein>
    <submittedName>
        <fullName evidence="2">Uncharacterized protein</fullName>
    </submittedName>
</protein>
<dbReference type="Proteomes" id="UP000322267">
    <property type="component" value="Unassembled WGS sequence"/>
</dbReference>
<evidence type="ECO:0000256" key="1">
    <source>
        <dbReference type="SAM" id="Phobius"/>
    </source>
</evidence>
<organism evidence="2 3">
    <name type="scientific">Rossellomorea vietnamensis</name>
    <dbReference type="NCBI Taxonomy" id="218284"/>
    <lineage>
        <taxon>Bacteria</taxon>
        <taxon>Bacillati</taxon>
        <taxon>Bacillota</taxon>
        <taxon>Bacilli</taxon>
        <taxon>Bacillales</taxon>
        <taxon>Bacillaceae</taxon>
        <taxon>Rossellomorea</taxon>
    </lineage>
</organism>
<feature type="transmembrane region" description="Helical" evidence="1">
    <location>
        <begin position="7"/>
        <end position="28"/>
    </location>
</feature>
<keyword evidence="1" id="KW-1133">Transmembrane helix</keyword>
<keyword evidence="1" id="KW-0472">Membrane</keyword>
<reference evidence="2 3" key="1">
    <citation type="submission" date="2019-08" db="EMBL/GenBank/DDBJ databases">
        <title>Bacillus genomes from the desert of Cuatro Cienegas, Coahuila.</title>
        <authorList>
            <person name="Olmedo-Alvarez G."/>
        </authorList>
    </citation>
    <scope>NUCLEOTIDE SEQUENCE [LARGE SCALE GENOMIC DNA]</scope>
    <source>
        <strain evidence="2 3">CH34_1T</strain>
    </source>
</reference>
<proteinExistence type="predicted"/>
<sequence>MRSKIKVLFKISIGLNILLILILAWRIARVNFVSEQVILTEVQDNLVELEGLISIQMEKNWFEPNLVTTELSDVLNGIWLAMTTGKQLGTLSDRDRKILERLHSHLNQYPHGELYRFVDVTQEDKRNFEKLRGILRDVGLGIEITTSSEQGPFMQQAEEFNEIRNSSPLGFP</sequence>
<dbReference type="AlphaFoldDB" id="A0A5D4NZ21"/>
<dbReference type="EMBL" id="VTEI01000002">
    <property type="protein sequence ID" value="TYS19099.1"/>
    <property type="molecule type" value="Genomic_DNA"/>
</dbReference>
<evidence type="ECO:0000313" key="2">
    <source>
        <dbReference type="EMBL" id="TYS19099.1"/>
    </source>
</evidence>
<keyword evidence="1" id="KW-0812">Transmembrane</keyword>
<comment type="caution">
    <text evidence="2">The sequence shown here is derived from an EMBL/GenBank/DDBJ whole genome shotgun (WGS) entry which is preliminary data.</text>
</comment>
<name>A0A5D4NZ21_9BACI</name>
<accession>A0A5D4NZ21</accession>
<dbReference type="OrthoDB" id="2870318at2"/>
<evidence type="ECO:0000313" key="3">
    <source>
        <dbReference type="Proteomes" id="UP000322267"/>
    </source>
</evidence>